<evidence type="ECO:0000313" key="2">
    <source>
        <dbReference type="EMBL" id="PVV02729.1"/>
    </source>
</evidence>
<feature type="compositionally biased region" description="Basic and acidic residues" evidence="1">
    <location>
        <begin position="237"/>
        <end position="250"/>
    </location>
</feature>
<feature type="compositionally biased region" description="Basic and acidic residues" evidence="1">
    <location>
        <begin position="167"/>
        <end position="193"/>
    </location>
</feature>
<dbReference type="EMBL" id="MBFS01000349">
    <property type="protein sequence ID" value="PVV02729.1"/>
    <property type="molecule type" value="Genomic_DNA"/>
</dbReference>
<feature type="non-terminal residue" evidence="2">
    <location>
        <position position="480"/>
    </location>
</feature>
<dbReference type="AlphaFoldDB" id="A0A2T9ZDR4"/>
<protein>
    <submittedName>
        <fullName evidence="2">Uncharacterized protein</fullName>
    </submittedName>
</protein>
<feature type="compositionally biased region" description="Polar residues" evidence="1">
    <location>
        <begin position="120"/>
        <end position="142"/>
    </location>
</feature>
<name>A0A2T9ZDR4_9FUNG</name>
<comment type="caution">
    <text evidence="2">The sequence shown here is derived from an EMBL/GenBank/DDBJ whole genome shotgun (WGS) entry which is preliminary data.</text>
</comment>
<accession>A0A2T9ZDR4</accession>
<feature type="region of interest" description="Disordered" evidence="1">
    <location>
        <begin position="103"/>
        <end position="280"/>
    </location>
</feature>
<keyword evidence="3" id="KW-1185">Reference proteome</keyword>
<feature type="compositionally biased region" description="Basic and acidic residues" evidence="1">
    <location>
        <begin position="209"/>
        <end position="219"/>
    </location>
</feature>
<organism evidence="2 3">
    <name type="scientific">Smittium megazygosporum</name>
    <dbReference type="NCBI Taxonomy" id="133381"/>
    <lineage>
        <taxon>Eukaryota</taxon>
        <taxon>Fungi</taxon>
        <taxon>Fungi incertae sedis</taxon>
        <taxon>Zoopagomycota</taxon>
        <taxon>Kickxellomycotina</taxon>
        <taxon>Harpellomycetes</taxon>
        <taxon>Harpellales</taxon>
        <taxon>Legeriomycetaceae</taxon>
        <taxon>Smittium</taxon>
    </lineage>
</organism>
<proteinExistence type="predicted"/>
<feature type="compositionally biased region" description="Polar residues" evidence="1">
    <location>
        <begin position="103"/>
        <end position="112"/>
    </location>
</feature>
<feature type="compositionally biased region" description="Polar residues" evidence="1">
    <location>
        <begin position="259"/>
        <end position="280"/>
    </location>
</feature>
<sequence>MNCLFSIKLVSFQAIKRNIQILGISNPASLIPAITIESAQLIGVLFVRCDTPCQPGTHGRGVYIVKDTRKITPVVAQYHSTSLDNEALVERVGTLQELQKATNINKESNTRGYSYRKGNYSKQFNSQPSGPQNNSTKTPNSQKSKRTSESNSEGFGNTGGRSFGQHGQEKRTEYERDRASTKERGRDIQKMTESEMLSLGNVYSSQENWRSESSTKSKTSESASTEYSLQNGNLVHHMQDDTPKRPDGQHQPEGCVLTRISSKPTGFYKDSSSSSQILKTSNKPSKVINSTDLAIRTLWNKKSTRNMSLEVLKNKVRKFFQGSKLTDKLKKDNDTNTGVVYSSIERMEDANTLATDSYVKFVVVSPKGKPWIQEKNRSTKCIRKRPINGNKKTGYLIRNLLNRNIKIGSQRINNLINVLMDLIELDNEKKKPKACTLVSTLATTAGTKYEDVVAQGFWSSRKIFEIYYQLSRTSRDNMTT</sequence>
<gene>
    <name evidence="2" type="ORF">BB560_002810</name>
</gene>
<reference evidence="2 3" key="1">
    <citation type="journal article" date="2018" name="MBio">
        <title>Comparative Genomics Reveals the Core Gene Toolbox for the Fungus-Insect Symbiosis.</title>
        <authorList>
            <person name="Wang Y."/>
            <person name="Stata M."/>
            <person name="Wang W."/>
            <person name="Stajich J.E."/>
            <person name="White M.M."/>
            <person name="Moncalvo J.M."/>
        </authorList>
    </citation>
    <scope>NUCLEOTIDE SEQUENCE [LARGE SCALE GENOMIC DNA]</scope>
    <source>
        <strain evidence="2 3">SC-DP-2</strain>
    </source>
</reference>
<dbReference type="STRING" id="133381.A0A2T9ZDR4"/>
<evidence type="ECO:0000313" key="3">
    <source>
        <dbReference type="Proteomes" id="UP000245609"/>
    </source>
</evidence>
<dbReference type="Proteomes" id="UP000245609">
    <property type="component" value="Unassembled WGS sequence"/>
</dbReference>
<evidence type="ECO:0000256" key="1">
    <source>
        <dbReference type="SAM" id="MobiDB-lite"/>
    </source>
</evidence>